<evidence type="ECO:0000259" key="14">
    <source>
        <dbReference type="SMART" id="SM00864"/>
    </source>
</evidence>
<dbReference type="InterPro" id="IPR017975">
    <property type="entry name" value="Tubulin_CS"/>
</dbReference>
<dbReference type="GO" id="GO:0003924">
    <property type="term" value="F:GTPase activity"/>
    <property type="evidence" value="ECO:0007669"/>
    <property type="project" value="InterPro"/>
</dbReference>
<evidence type="ECO:0000256" key="4">
    <source>
        <dbReference type="ARBA" id="ARBA00011747"/>
    </source>
</evidence>
<keyword evidence="9" id="KW-0460">Magnesium</keyword>
<dbReference type="Pfam" id="PF03953">
    <property type="entry name" value="Tubulin_C"/>
    <property type="match status" value="1"/>
</dbReference>
<keyword evidence="10 13" id="KW-0342">GTP-binding</keyword>
<feature type="domain" description="Tubulin/FtsZ GTPase" evidence="14">
    <location>
        <begin position="47"/>
        <end position="244"/>
    </location>
</feature>
<dbReference type="Pfam" id="PF00091">
    <property type="entry name" value="Tubulin"/>
    <property type="match status" value="1"/>
</dbReference>
<dbReference type="SMART" id="SM00865">
    <property type="entry name" value="Tubulin_C"/>
    <property type="match status" value="1"/>
</dbReference>
<comment type="cofactor">
    <cofactor evidence="1">
        <name>Mg(2+)</name>
        <dbReference type="ChEBI" id="CHEBI:18420"/>
    </cofactor>
</comment>
<comment type="function">
    <text evidence="12 13">Tubulin is the major constituent of microtubules, a cylinder consisting of laterally associated linear protofilaments composed of alpha- and beta-tubulin heterodimers. Microtubules grow by the addition of GTP-tubulin dimers to the microtubule end, where a stabilizing cap forms. Below the cap, tubulin dimers are in GDP-bound state, owing to GTPase activity of alpha-tubulin.</text>
</comment>
<dbReference type="InterPro" id="IPR023123">
    <property type="entry name" value="Tubulin_C"/>
</dbReference>
<comment type="similarity">
    <text evidence="3 13">Belongs to the tubulin family.</text>
</comment>
<dbReference type="InterPro" id="IPR013838">
    <property type="entry name" value="Beta-tubulin_BS"/>
</dbReference>
<dbReference type="GO" id="GO:0005525">
    <property type="term" value="F:GTP binding"/>
    <property type="evidence" value="ECO:0007669"/>
    <property type="project" value="UniProtKB-UniRule"/>
</dbReference>
<evidence type="ECO:0000313" key="16">
    <source>
        <dbReference type="EMBL" id="AJA30090.1"/>
    </source>
</evidence>
<dbReference type="InterPro" id="IPR000217">
    <property type="entry name" value="Tubulin"/>
</dbReference>
<dbReference type="InterPro" id="IPR003008">
    <property type="entry name" value="Tubulin_FtsZ_GTPase"/>
</dbReference>
<keyword evidence="6 13" id="KW-0493">Microtubule</keyword>
<dbReference type="AlphaFoldDB" id="A0A0A7R6I4"/>
<evidence type="ECO:0000259" key="15">
    <source>
        <dbReference type="SMART" id="SM00865"/>
    </source>
</evidence>
<dbReference type="InterPro" id="IPR037103">
    <property type="entry name" value="Tubulin/FtsZ-like_C"/>
</dbReference>
<dbReference type="PROSITE" id="PS00228">
    <property type="entry name" value="TUBULIN_B_AUTOREG"/>
    <property type="match status" value="1"/>
</dbReference>
<evidence type="ECO:0000256" key="1">
    <source>
        <dbReference type="ARBA" id="ARBA00001946"/>
    </source>
</evidence>
<evidence type="ECO:0000256" key="13">
    <source>
        <dbReference type="RuleBase" id="RU000352"/>
    </source>
</evidence>
<dbReference type="Gene3D" id="1.10.287.600">
    <property type="entry name" value="Helix hairpin bin"/>
    <property type="match status" value="1"/>
</dbReference>
<dbReference type="PRINTS" id="PR01161">
    <property type="entry name" value="TUBULIN"/>
</dbReference>
<comment type="subunit">
    <text evidence="4 13">Dimer of alpha and beta chains. A typical microtubule is a hollow water-filled tube with an outer diameter of 25 nm and an inner diameter of 15 nM. Alpha-beta heterodimers associate head-to-tail to form protofilaments running lengthwise along the microtubule wall with the beta-tubulin subunit facing the microtubule plus end conferring a structural polarity. Microtubules usually have 13 protofilaments but different protofilament numbers can be found in some organisms and specialized cells.</text>
</comment>
<dbReference type="SUPFAM" id="SSF52490">
    <property type="entry name" value="Tubulin nucleotide-binding domain-like"/>
    <property type="match status" value="1"/>
</dbReference>
<accession>A0A0A7R6I4</accession>
<evidence type="ECO:0000256" key="11">
    <source>
        <dbReference type="ARBA" id="ARBA00023212"/>
    </source>
</evidence>
<keyword evidence="7" id="KW-0479">Metal-binding</keyword>
<dbReference type="PRINTS" id="PR01163">
    <property type="entry name" value="BETATUBULIN"/>
</dbReference>
<dbReference type="FunFam" id="3.40.50.1440:FF:000006">
    <property type="entry name" value="Tubulin beta chain"/>
    <property type="match status" value="1"/>
</dbReference>
<evidence type="ECO:0000256" key="9">
    <source>
        <dbReference type="ARBA" id="ARBA00022842"/>
    </source>
</evidence>
<organism evidence="16">
    <name type="scientific">Agmasoma penaei</name>
    <dbReference type="NCBI Taxonomy" id="366552"/>
    <lineage>
        <taxon>Eukaryota</taxon>
        <taxon>Fungi</taxon>
        <taxon>Fungi incertae sedis</taxon>
        <taxon>Microsporidia</taxon>
        <taxon>Thelohaniidae</taxon>
        <taxon>Agmasoma</taxon>
    </lineage>
</organism>
<dbReference type="EMBL" id="KJ579183">
    <property type="protein sequence ID" value="AJA30090.1"/>
    <property type="molecule type" value="Genomic_DNA"/>
</dbReference>
<dbReference type="CDD" id="cd02187">
    <property type="entry name" value="beta_tubulin"/>
    <property type="match status" value="1"/>
</dbReference>
<evidence type="ECO:0000256" key="7">
    <source>
        <dbReference type="ARBA" id="ARBA00022723"/>
    </source>
</evidence>
<evidence type="ECO:0000256" key="8">
    <source>
        <dbReference type="ARBA" id="ARBA00022741"/>
    </source>
</evidence>
<dbReference type="InterPro" id="IPR002453">
    <property type="entry name" value="Beta_tubulin"/>
</dbReference>
<dbReference type="GO" id="GO:0046872">
    <property type="term" value="F:metal ion binding"/>
    <property type="evidence" value="ECO:0007669"/>
    <property type="project" value="UniProtKB-KW"/>
</dbReference>
<dbReference type="PANTHER" id="PTHR11588">
    <property type="entry name" value="TUBULIN"/>
    <property type="match status" value="1"/>
</dbReference>
<proteinExistence type="inferred from homology"/>
<protein>
    <recommendedName>
        <fullName evidence="13">Tubulin beta chain</fullName>
    </recommendedName>
</protein>
<dbReference type="SMART" id="SM00864">
    <property type="entry name" value="Tubulin"/>
    <property type="match status" value="1"/>
</dbReference>
<evidence type="ECO:0000256" key="5">
    <source>
        <dbReference type="ARBA" id="ARBA00022490"/>
    </source>
</evidence>
<dbReference type="Gene3D" id="3.40.50.1440">
    <property type="entry name" value="Tubulin/FtsZ, GTPase domain"/>
    <property type="match status" value="1"/>
</dbReference>
<evidence type="ECO:0000256" key="6">
    <source>
        <dbReference type="ARBA" id="ARBA00022701"/>
    </source>
</evidence>
<comment type="subcellular location">
    <subcellularLocation>
        <location evidence="2">Cytoplasm</location>
        <location evidence="2">Cytoskeleton</location>
    </subcellularLocation>
</comment>
<keyword evidence="8 13" id="KW-0547">Nucleotide-binding</keyword>
<keyword evidence="11" id="KW-0206">Cytoskeleton</keyword>
<evidence type="ECO:0000256" key="3">
    <source>
        <dbReference type="ARBA" id="ARBA00009636"/>
    </source>
</evidence>
<dbReference type="FunFam" id="3.30.1330.20:FF:000009">
    <property type="entry name" value="Tubulin beta chain"/>
    <property type="match status" value="1"/>
</dbReference>
<name>A0A0A7R6I4_9MICR</name>
<dbReference type="GO" id="GO:0007017">
    <property type="term" value="P:microtubule-based process"/>
    <property type="evidence" value="ECO:0007669"/>
    <property type="project" value="InterPro"/>
</dbReference>
<dbReference type="PROSITE" id="PS00227">
    <property type="entry name" value="TUBULIN"/>
    <property type="match status" value="1"/>
</dbReference>
<feature type="domain" description="Tubulin/FtsZ 2-layer sandwich" evidence="15">
    <location>
        <begin position="246"/>
        <end position="383"/>
    </location>
</feature>
<keyword evidence="5" id="KW-0963">Cytoplasm</keyword>
<dbReference type="SUPFAM" id="SSF55307">
    <property type="entry name" value="Tubulin C-terminal domain-like"/>
    <property type="match status" value="1"/>
</dbReference>
<evidence type="ECO:0000256" key="10">
    <source>
        <dbReference type="ARBA" id="ARBA00023134"/>
    </source>
</evidence>
<sequence length="435" mass="48286">MREIVHVQIGQCGNQVGMEFWDTISKEHGIDNAGKLTVVDDERIECLDVYYSRTVGGRQVPRAVLVDLEPGTRDTILSGPCGSLFKPDCLVFGESGAGNNWAKGHYTEGADLVEQALESIRREVEMTDCLQGFQMTHSLGGGTGSGMGTLLTSKLREEYSEKMIATFSVVPGPKVSDTVVEPYNAALSFHQLVENVDQTYCIDNDALWDICTKVLRIKDPDYKTINQLVANVMGATTTSLRFPGELNSDLRKMSTNLVPFPRMHFFCMSSSPNYADVSKDFRASSVAELTNDLFSSKAMMTGCDPLQGRYLAAAAVFRGSVSMQDVEENMATLQSRYSSNFVEWIPNNVTTSVCAIPPAQLEMSATFIGNSTSIKDLFGRVSEKFTTMFERKAFLHWYTSEGMDEMEFTESQSNLIDLISEYQQYQECTAESILE</sequence>
<evidence type="ECO:0000256" key="12">
    <source>
        <dbReference type="ARBA" id="ARBA00034296"/>
    </source>
</evidence>
<dbReference type="InterPro" id="IPR036525">
    <property type="entry name" value="Tubulin/FtsZ_GTPase_sf"/>
</dbReference>
<dbReference type="Gene3D" id="3.30.1330.20">
    <property type="entry name" value="Tubulin/FtsZ, C-terminal domain"/>
    <property type="match status" value="1"/>
</dbReference>
<dbReference type="GO" id="GO:0005874">
    <property type="term" value="C:microtubule"/>
    <property type="evidence" value="ECO:0007669"/>
    <property type="project" value="UniProtKB-KW"/>
</dbReference>
<reference evidence="16" key="1">
    <citation type="journal article" date="2015" name="Int. J. Parasitol.">
        <title>Morphology and phylogeny of Agmasoma penaei (Microsporidia) from the type host, Litopenaeus setiferus, and the type locality, Louisiana, USA.</title>
        <authorList>
            <person name="Sokolova Y."/>
            <person name="Pelin A."/>
            <person name="Hawke J."/>
            <person name="Corradi N."/>
        </authorList>
    </citation>
    <scope>NUCLEOTIDE SEQUENCE</scope>
    <source>
        <strain evidence="16">LA</strain>
    </source>
</reference>
<dbReference type="GO" id="GO:0005200">
    <property type="term" value="F:structural constituent of cytoskeleton"/>
    <property type="evidence" value="ECO:0007669"/>
    <property type="project" value="InterPro"/>
</dbReference>
<dbReference type="InterPro" id="IPR018316">
    <property type="entry name" value="Tubulin/FtsZ_2-layer-sand-dom"/>
</dbReference>
<dbReference type="FunFam" id="1.10.287.600:FF:000013">
    <property type="entry name" value="Tubulin beta chain"/>
    <property type="match status" value="1"/>
</dbReference>
<evidence type="ECO:0000256" key="2">
    <source>
        <dbReference type="ARBA" id="ARBA00004245"/>
    </source>
</evidence>
<dbReference type="InterPro" id="IPR008280">
    <property type="entry name" value="Tub_FtsZ_C"/>
</dbReference>